<feature type="transmembrane region" description="Helical" evidence="7">
    <location>
        <begin position="43"/>
        <end position="63"/>
    </location>
</feature>
<evidence type="ECO:0000256" key="4">
    <source>
        <dbReference type="ARBA" id="ARBA00022692"/>
    </source>
</evidence>
<dbReference type="Pfam" id="PF02038">
    <property type="entry name" value="ATP1G1_PLM_MAT8"/>
    <property type="match status" value="1"/>
</dbReference>
<reference evidence="9" key="1">
    <citation type="submission" date="2019-10" db="EMBL/GenBank/DDBJ databases">
        <title>Corvus moneduloides (New Caledonian crow) genome, bCorMon1, primary haplotype.</title>
        <authorList>
            <person name="Rutz C."/>
            <person name="Fungtammasan C."/>
            <person name="Mountcastle J."/>
            <person name="Formenti G."/>
            <person name="Chow W."/>
            <person name="Howe K."/>
            <person name="Steele M.P."/>
            <person name="Fernandes J."/>
            <person name="Gilbert M.T.P."/>
            <person name="Fedrigo O."/>
            <person name="Jarvis E.D."/>
            <person name="Gemmell N."/>
        </authorList>
    </citation>
    <scope>NUCLEOTIDE SEQUENCE [LARGE SCALE GENOMIC DNA]</scope>
</reference>
<dbReference type="InterPro" id="IPR000272">
    <property type="entry name" value="Ion-transport_regulator_FXYD"/>
</dbReference>
<dbReference type="InterPro" id="IPR047282">
    <property type="entry name" value="ATNG"/>
</dbReference>
<evidence type="ECO:0000313" key="9">
    <source>
        <dbReference type="Proteomes" id="UP000694553"/>
    </source>
</evidence>
<keyword evidence="5 7" id="KW-0406">Ion transport</keyword>
<dbReference type="CDD" id="cd20318">
    <property type="entry name" value="FXYD2"/>
    <property type="match status" value="1"/>
</dbReference>
<name>A0A8U7NQA3_CORMO</name>
<dbReference type="GO" id="GO:0043269">
    <property type="term" value="P:regulation of monoatomic ion transport"/>
    <property type="evidence" value="ECO:0007669"/>
    <property type="project" value="InterPro"/>
</dbReference>
<keyword evidence="4 7" id="KW-0812">Transmembrane</keyword>
<protein>
    <recommendedName>
        <fullName evidence="7">FXYD domain-containing ion transport regulator</fullName>
    </recommendedName>
</protein>
<evidence type="ECO:0000256" key="6">
    <source>
        <dbReference type="ARBA" id="ARBA00023136"/>
    </source>
</evidence>
<evidence type="ECO:0000256" key="7">
    <source>
        <dbReference type="RuleBase" id="RU364131"/>
    </source>
</evidence>
<reference evidence="8" key="3">
    <citation type="submission" date="2025-09" db="UniProtKB">
        <authorList>
            <consortium name="Ensembl"/>
        </authorList>
    </citation>
    <scope>IDENTIFICATION</scope>
</reference>
<dbReference type="GO" id="GO:0006811">
    <property type="term" value="P:monoatomic ion transport"/>
    <property type="evidence" value="ECO:0007669"/>
    <property type="project" value="UniProtKB-KW"/>
</dbReference>
<comment type="subcellular location">
    <subcellularLocation>
        <location evidence="1">Membrane</location>
        <topology evidence="1">Single-pass membrane protein</topology>
    </subcellularLocation>
</comment>
<comment type="similarity">
    <text evidence="2 7">Belongs to the FXYD family.</text>
</comment>
<dbReference type="GO" id="GO:0016020">
    <property type="term" value="C:membrane"/>
    <property type="evidence" value="ECO:0007669"/>
    <property type="project" value="UniProtKB-SubCell"/>
</dbReference>
<proteinExistence type="inferred from homology"/>
<keyword evidence="7" id="KW-1133">Transmembrane helix</keyword>
<keyword evidence="9" id="KW-1185">Reference proteome</keyword>
<sequence length="144" mass="15121">QTYLHGSGSPLPLCHGLCAAGSAPRSGWPDTSWLSSSSDYDTIRNGGLIFAVVAFVIGLLIILSKFAPLAPRPAVPLRREEEEEVGIALFSGSLVSPACSSPASWQGRGPAHVPLSLSHVAQCNSSPLAFCSTDKGTRKSCRCR</sequence>
<evidence type="ECO:0000256" key="5">
    <source>
        <dbReference type="ARBA" id="ARBA00023065"/>
    </source>
</evidence>
<evidence type="ECO:0000256" key="1">
    <source>
        <dbReference type="ARBA" id="ARBA00004167"/>
    </source>
</evidence>
<reference evidence="8" key="2">
    <citation type="submission" date="2025-08" db="UniProtKB">
        <authorList>
            <consortium name="Ensembl"/>
        </authorList>
    </citation>
    <scope>IDENTIFICATION</scope>
</reference>
<accession>A0A8U7NQA3</accession>
<dbReference type="GO" id="GO:0099106">
    <property type="term" value="F:ion channel regulator activity"/>
    <property type="evidence" value="ECO:0007669"/>
    <property type="project" value="InterPro"/>
</dbReference>
<keyword evidence="3 7" id="KW-0813">Transport</keyword>
<evidence type="ECO:0000256" key="2">
    <source>
        <dbReference type="ARBA" id="ARBA00005948"/>
    </source>
</evidence>
<dbReference type="AlphaFoldDB" id="A0A8U7NQA3"/>
<evidence type="ECO:0000256" key="3">
    <source>
        <dbReference type="ARBA" id="ARBA00022448"/>
    </source>
</evidence>
<keyword evidence="6 7" id="KW-0472">Membrane</keyword>
<evidence type="ECO:0000313" key="8">
    <source>
        <dbReference type="Ensembl" id="ENSCMUP00000029280.1"/>
    </source>
</evidence>
<dbReference type="Gene3D" id="1.20.5.780">
    <property type="entry name" value="Single helix bin"/>
    <property type="match status" value="1"/>
</dbReference>
<organism evidence="8 9">
    <name type="scientific">Corvus moneduloides</name>
    <name type="common">New Caledonian crow</name>
    <dbReference type="NCBI Taxonomy" id="1196302"/>
    <lineage>
        <taxon>Eukaryota</taxon>
        <taxon>Metazoa</taxon>
        <taxon>Chordata</taxon>
        <taxon>Craniata</taxon>
        <taxon>Vertebrata</taxon>
        <taxon>Euteleostomi</taxon>
        <taxon>Archelosauria</taxon>
        <taxon>Archosauria</taxon>
        <taxon>Dinosauria</taxon>
        <taxon>Saurischia</taxon>
        <taxon>Theropoda</taxon>
        <taxon>Coelurosauria</taxon>
        <taxon>Aves</taxon>
        <taxon>Neognathae</taxon>
        <taxon>Neoaves</taxon>
        <taxon>Telluraves</taxon>
        <taxon>Australaves</taxon>
        <taxon>Passeriformes</taxon>
        <taxon>Corvoidea</taxon>
        <taxon>Corvidae</taxon>
        <taxon>Corvus</taxon>
    </lineage>
</organism>
<dbReference type="Ensembl" id="ENSCMUT00000031795.1">
    <property type="protein sequence ID" value="ENSCMUP00000029280.1"/>
    <property type="gene ID" value="ENSCMUG00000019020.1"/>
</dbReference>
<dbReference type="Proteomes" id="UP000694553">
    <property type="component" value="Unassembled WGS sequence"/>
</dbReference>
<dbReference type="OMA" id="CNTSPFA"/>